<dbReference type="Gene3D" id="1.10.490.10">
    <property type="entry name" value="Globins"/>
    <property type="match status" value="1"/>
</dbReference>
<feature type="domain" description="Globin-sensor" evidence="1">
    <location>
        <begin position="14"/>
        <end position="198"/>
    </location>
</feature>
<sequence>MQHISSTSLENLPARISYLSSFLELTTSDGEALLAAKPLVAPLVPAILDAVYKKLLSFDITAQAFVPRNTEYEGEVVKSVQELTIEHPQIALRKDFLKNYLVKLVSTSDLSPESAFWVYLNNVGIMHTGKPGFKHREKRPDLRVEYIHMGALLGYVVDIVVGAVMDMNEIDNVMKSRVIRALNKVVWIQNDLFARHYIGKVEVDAMTPPPEVTEGLAEGAKGSCPFSG</sequence>
<dbReference type="AlphaFoldDB" id="A0A2J6Q6G3"/>
<dbReference type="PANTHER" id="PTHR42071">
    <property type="entry name" value="PROTOGLOBIN DOMAIN-CONTAINING PROTEIN"/>
    <property type="match status" value="1"/>
</dbReference>
<dbReference type="GO" id="GO:0020037">
    <property type="term" value="F:heme binding"/>
    <property type="evidence" value="ECO:0007669"/>
    <property type="project" value="InterPro"/>
</dbReference>
<dbReference type="GO" id="GO:0019825">
    <property type="term" value="F:oxygen binding"/>
    <property type="evidence" value="ECO:0007669"/>
    <property type="project" value="InterPro"/>
</dbReference>
<evidence type="ECO:0000313" key="2">
    <source>
        <dbReference type="EMBL" id="PMD21859.1"/>
    </source>
</evidence>
<proteinExistence type="predicted"/>
<dbReference type="Proteomes" id="UP000235672">
    <property type="component" value="Unassembled WGS sequence"/>
</dbReference>
<reference evidence="2 3" key="1">
    <citation type="submission" date="2016-05" db="EMBL/GenBank/DDBJ databases">
        <title>A degradative enzymes factory behind the ericoid mycorrhizal symbiosis.</title>
        <authorList>
            <consortium name="DOE Joint Genome Institute"/>
            <person name="Martino E."/>
            <person name="Morin E."/>
            <person name="Grelet G."/>
            <person name="Kuo A."/>
            <person name="Kohler A."/>
            <person name="Daghino S."/>
            <person name="Barry K."/>
            <person name="Choi C."/>
            <person name="Cichocki N."/>
            <person name="Clum A."/>
            <person name="Copeland A."/>
            <person name="Hainaut M."/>
            <person name="Haridas S."/>
            <person name="Labutti K."/>
            <person name="Lindquist E."/>
            <person name="Lipzen A."/>
            <person name="Khouja H.-R."/>
            <person name="Murat C."/>
            <person name="Ohm R."/>
            <person name="Olson A."/>
            <person name="Spatafora J."/>
            <person name="Veneault-Fourrey C."/>
            <person name="Henrissat B."/>
            <person name="Grigoriev I."/>
            <person name="Martin F."/>
            <person name="Perotto S."/>
        </authorList>
    </citation>
    <scope>NUCLEOTIDE SEQUENCE [LARGE SCALE GENOMIC DNA]</scope>
    <source>
        <strain evidence="2 3">UAMH 7357</strain>
    </source>
</reference>
<dbReference type="PANTHER" id="PTHR42071:SF1">
    <property type="entry name" value="GLOBIN-SENSOR DOMAIN-CONTAINING PROTEIN"/>
    <property type="match status" value="1"/>
</dbReference>
<evidence type="ECO:0000259" key="1">
    <source>
        <dbReference type="Pfam" id="PF11563"/>
    </source>
</evidence>
<evidence type="ECO:0000313" key="3">
    <source>
        <dbReference type="Proteomes" id="UP000235672"/>
    </source>
</evidence>
<dbReference type="EMBL" id="KZ613479">
    <property type="protein sequence ID" value="PMD21859.1"/>
    <property type="molecule type" value="Genomic_DNA"/>
</dbReference>
<dbReference type="InterPro" id="IPR044398">
    <property type="entry name" value="Globin-sensor_dom"/>
</dbReference>
<name>A0A2J6Q6G3_9HELO</name>
<accession>A0A2J6Q6G3</accession>
<gene>
    <name evidence="2" type="ORF">NA56DRAFT_571174</name>
</gene>
<organism evidence="2 3">
    <name type="scientific">Hyaloscypha hepaticicola</name>
    <dbReference type="NCBI Taxonomy" id="2082293"/>
    <lineage>
        <taxon>Eukaryota</taxon>
        <taxon>Fungi</taxon>
        <taxon>Dikarya</taxon>
        <taxon>Ascomycota</taxon>
        <taxon>Pezizomycotina</taxon>
        <taxon>Leotiomycetes</taxon>
        <taxon>Helotiales</taxon>
        <taxon>Hyaloscyphaceae</taxon>
        <taxon>Hyaloscypha</taxon>
    </lineage>
</organism>
<keyword evidence="3" id="KW-1185">Reference proteome</keyword>
<dbReference type="OrthoDB" id="10027058at2759"/>
<dbReference type="InterPro" id="IPR012292">
    <property type="entry name" value="Globin/Proto"/>
</dbReference>
<protein>
    <recommendedName>
        <fullName evidence="1">Globin-sensor domain-containing protein</fullName>
    </recommendedName>
</protein>
<dbReference type="Pfam" id="PF11563">
    <property type="entry name" value="Protoglobin"/>
    <property type="match status" value="1"/>
</dbReference>